<proteinExistence type="predicted"/>
<dbReference type="FunCoup" id="A0A2P5DYW3">
    <property type="interactions" value="320"/>
</dbReference>
<evidence type="ECO:0000259" key="10">
    <source>
        <dbReference type="PROSITE" id="PS50982"/>
    </source>
</evidence>
<dbReference type="Pfam" id="PF01429">
    <property type="entry name" value="MBD"/>
    <property type="match status" value="1"/>
</dbReference>
<evidence type="ECO:0000256" key="3">
    <source>
        <dbReference type="ARBA" id="ARBA00022771"/>
    </source>
</evidence>
<feature type="compositionally biased region" description="Low complexity" evidence="9">
    <location>
        <begin position="10"/>
        <end position="22"/>
    </location>
</feature>
<organism evidence="12 13">
    <name type="scientific">Trema orientale</name>
    <name type="common">Charcoal tree</name>
    <name type="synonym">Celtis orientalis</name>
    <dbReference type="NCBI Taxonomy" id="63057"/>
    <lineage>
        <taxon>Eukaryota</taxon>
        <taxon>Viridiplantae</taxon>
        <taxon>Streptophyta</taxon>
        <taxon>Embryophyta</taxon>
        <taxon>Tracheophyta</taxon>
        <taxon>Spermatophyta</taxon>
        <taxon>Magnoliopsida</taxon>
        <taxon>eudicotyledons</taxon>
        <taxon>Gunneridae</taxon>
        <taxon>Pentapetalae</taxon>
        <taxon>rosids</taxon>
        <taxon>fabids</taxon>
        <taxon>Rosales</taxon>
        <taxon>Cannabaceae</taxon>
        <taxon>Trema</taxon>
    </lineage>
</organism>
<evidence type="ECO:0000259" key="11">
    <source>
        <dbReference type="PROSITE" id="PS51050"/>
    </source>
</evidence>
<dbReference type="PROSITE" id="PS50982">
    <property type="entry name" value="MBD"/>
    <property type="match status" value="1"/>
</dbReference>
<evidence type="ECO:0000313" key="13">
    <source>
        <dbReference type="Proteomes" id="UP000237000"/>
    </source>
</evidence>
<keyword evidence="7" id="KW-0804">Transcription</keyword>
<keyword evidence="8" id="KW-0539">Nucleus</keyword>
<feature type="domain" description="CW-type" evidence="11">
    <location>
        <begin position="21"/>
        <end position="76"/>
    </location>
</feature>
<dbReference type="Gene3D" id="3.30.40.100">
    <property type="match status" value="1"/>
</dbReference>
<feature type="compositionally biased region" description="Low complexity" evidence="9">
    <location>
        <begin position="182"/>
        <end position="193"/>
    </location>
</feature>
<dbReference type="STRING" id="63057.A0A2P5DYW3"/>
<comment type="caution">
    <text evidence="12">The sequence shown here is derived from an EMBL/GenBank/DDBJ whole genome shotgun (WGS) entry which is preliminary data.</text>
</comment>
<reference evidence="13" key="1">
    <citation type="submission" date="2016-06" db="EMBL/GenBank/DDBJ databases">
        <title>Parallel loss of symbiosis genes in relatives of nitrogen-fixing non-legume Parasponia.</title>
        <authorList>
            <person name="Van Velzen R."/>
            <person name="Holmer R."/>
            <person name="Bu F."/>
            <person name="Rutten L."/>
            <person name="Van Zeijl A."/>
            <person name="Liu W."/>
            <person name="Santuari L."/>
            <person name="Cao Q."/>
            <person name="Sharma T."/>
            <person name="Shen D."/>
            <person name="Roswanjaya Y."/>
            <person name="Wardhani T."/>
            <person name="Kalhor M.S."/>
            <person name="Jansen J."/>
            <person name="Van den Hoogen J."/>
            <person name="Gungor B."/>
            <person name="Hartog M."/>
            <person name="Hontelez J."/>
            <person name="Verver J."/>
            <person name="Yang W.-C."/>
            <person name="Schijlen E."/>
            <person name="Repin R."/>
            <person name="Schilthuizen M."/>
            <person name="Schranz E."/>
            <person name="Heidstra R."/>
            <person name="Miyata K."/>
            <person name="Fedorova E."/>
            <person name="Kohlen W."/>
            <person name="Bisseling T."/>
            <person name="Smit S."/>
            <person name="Geurts R."/>
        </authorList>
    </citation>
    <scope>NUCLEOTIDE SEQUENCE [LARGE SCALE GENOMIC DNA]</scope>
    <source>
        <strain evidence="13">cv. RG33-2</strain>
    </source>
</reference>
<evidence type="ECO:0000256" key="7">
    <source>
        <dbReference type="ARBA" id="ARBA00023163"/>
    </source>
</evidence>
<dbReference type="SMART" id="SM00391">
    <property type="entry name" value="MBD"/>
    <property type="match status" value="1"/>
</dbReference>
<dbReference type="InParanoid" id="A0A2P5DYW3"/>
<keyword evidence="5" id="KW-0805">Transcription regulation</keyword>
<sequence>MDSEDTPKTSSNSKRSRSSVQSSVSLYAAQCDKCLKWRVISTQEEFEDIRSKIIEEPYYCSRRPQVTCADPADIEYDSTRTWVIDKPNLPKTPKGFRRSLVLRRDYSKIDVYYITPLGKKVRTRNEVAAFLKANPAYEGTVSPEDFIFAIPKIMEDTIPENIVVPKRGSTSFNGKKKLKTMQNNDQSNSQSES</sequence>
<keyword evidence="4" id="KW-0862">Zinc</keyword>
<dbReference type="PANTHER" id="PTHR12396">
    <property type="entry name" value="METHYL-CPG BINDING PROTEIN, MBD"/>
    <property type="match status" value="1"/>
</dbReference>
<dbReference type="InterPro" id="IPR001739">
    <property type="entry name" value="Methyl_CpG_DNA-bd"/>
</dbReference>
<dbReference type="GO" id="GO:0005634">
    <property type="term" value="C:nucleus"/>
    <property type="evidence" value="ECO:0007669"/>
    <property type="project" value="UniProtKB-SubCell"/>
</dbReference>
<comment type="subcellular location">
    <subcellularLocation>
        <location evidence="1">Nucleus</location>
    </subcellularLocation>
</comment>
<feature type="region of interest" description="Disordered" evidence="9">
    <location>
        <begin position="165"/>
        <end position="193"/>
    </location>
</feature>
<dbReference type="Proteomes" id="UP000237000">
    <property type="component" value="Unassembled WGS sequence"/>
</dbReference>
<dbReference type="InterPro" id="IPR011124">
    <property type="entry name" value="Znf_CW"/>
</dbReference>
<evidence type="ECO:0000256" key="5">
    <source>
        <dbReference type="ARBA" id="ARBA00023015"/>
    </source>
</evidence>
<dbReference type="OrthoDB" id="10072024at2759"/>
<keyword evidence="2" id="KW-0479">Metal-binding</keyword>
<dbReference type="InterPro" id="IPR016177">
    <property type="entry name" value="DNA-bd_dom_sf"/>
</dbReference>
<feature type="region of interest" description="Disordered" evidence="9">
    <location>
        <begin position="1"/>
        <end position="22"/>
    </location>
</feature>
<accession>A0A2P5DYW3</accession>
<dbReference type="PANTHER" id="PTHR12396:SF10">
    <property type="entry name" value="METHYL-CPG-BINDING DOMAIN-CONTAINING PROTEIN 1-RELATED"/>
    <property type="match status" value="1"/>
</dbReference>
<evidence type="ECO:0000256" key="6">
    <source>
        <dbReference type="ARBA" id="ARBA00023125"/>
    </source>
</evidence>
<evidence type="ECO:0000256" key="9">
    <source>
        <dbReference type="SAM" id="MobiDB-lite"/>
    </source>
</evidence>
<evidence type="ECO:0000313" key="12">
    <source>
        <dbReference type="EMBL" id="PON78450.1"/>
    </source>
</evidence>
<evidence type="ECO:0000256" key="8">
    <source>
        <dbReference type="ARBA" id="ARBA00023242"/>
    </source>
</evidence>
<keyword evidence="6" id="KW-0238">DNA-binding</keyword>
<dbReference type="SUPFAM" id="SSF54171">
    <property type="entry name" value="DNA-binding domain"/>
    <property type="match status" value="1"/>
</dbReference>
<feature type="domain" description="MBD" evidence="10">
    <location>
        <begin position="82"/>
        <end position="153"/>
    </location>
</feature>
<dbReference type="GO" id="GO:0008270">
    <property type="term" value="F:zinc ion binding"/>
    <property type="evidence" value="ECO:0007669"/>
    <property type="project" value="UniProtKB-KW"/>
</dbReference>
<evidence type="ECO:0000256" key="1">
    <source>
        <dbReference type="ARBA" id="ARBA00004123"/>
    </source>
</evidence>
<dbReference type="AlphaFoldDB" id="A0A2P5DYW3"/>
<dbReference type="PROSITE" id="PS51050">
    <property type="entry name" value="ZF_CW"/>
    <property type="match status" value="1"/>
</dbReference>
<dbReference type="EMBL" id="JXTC01000241">
    <property type="protein sequence ID" value="PON78450.1"/>
    <property type="molecule type" value="Genomic_DNA"/>
</dbReference>
<evidence type="ECO:0000256" key="2">
    <source>
        <dbReference type="ARBA" id="ARBA00022723"/>
    </source>
</evidence>
<dbReference type="CDD" id="cd01396">
    <property type="entry name" value="MeCP2_MBD"/>
    <property type="match status" value="1"/>
</dbReference>
<dbReference type="Pfam" id="PF07496">
    <property type="entry name" value="zf-CW"/>
    <property type="match status" value="1"/>
</dbReference>
<protein>
    <submittedName>
        <fullName evidence="12">Zinc finger, CW-type</fullName>
    </submittedName>
</protein>
<dbReference type="Gene3D" id="3.30.890.10">
    <property type="entry name" value="Methyl-cpg-binding Protein 2, Chain A"/>
    <property type="match status" value="1"/>
</dbReference>
<keyword evidence="13" id="KW-1185">Reference proteome</keyword>
<evidence type="ECO:0000256" key="4">
    <source>
        <dbReference type="ARBA" id="ARBA00022833"/>
    </source>
</evidence>
<dbReference type="GO" id="GO:0003677">
    <property type="term" value="F:DNA binding"/>
    <property type="evidence" value="ECO:0007669"/>
    <property type="project" value="UniProtKB-KW"/>
</dbReference>
<name>A0A2P5DYW3_TREOI</name>
<gene>
    <name evidence="12" type="ORF">TorRG33x02_237710</name>
</gene>
<keyword evidence="3" id="KW-0863">Zinc-finger</keyword>